<dbReference type="InterPro" id="IPR013942">
    <property type="entry name" value="Mediator_Med19_fun"/>
</dbReference>
<evidence type="ECO:0000313" key="11">
    <source>
        <dbReference type="EMBL" id="KAF2813455.1"/>
    </source>
</evidence>
<reference evidence="11 13" key="1">
    <citation type="journal article" date="2020" name="Stud. Mycol.">
        <title>101 Dothideomycetes genomes: a test case for predicting lifestyles and emergence of pathogens.</title>
        <authorList>
            <person name="Haridas S."/>
            <person name="Albert R."/>
            <person name="Binder M."/>
            <person name="Bloem J."/>
            <person name="Labutti K."/>
            <person name="Salamov A."/>
            <person name="Andreopoulos B."/>
            <person name="Baker S."/>
            <person name="Barry K."/>
            <person name="Bills G."/>
            <person name="Bluhm B."/>
            <person name="Cannon C."/>
            <person name="Castanera R."/>
            <person name="Culley D."/>
            <person name="Daum C."/>
            <person name="Ezra D."/>
            <person name="Gonzalez J."/>
            <person name="Henrissat B."/>
            <person name="Kuo A."/>
            <person name="Liang C."/>
            <person name="Lipzen A."/>
            <person name="Lutzoni F."/>
            <person name="Magnuson J."/>
            <person name="Mondo S."/>
            <person name="Nolan M."/>
            <person name="Ohm R."/>
            <person name="Pangilinan J."/>
            <person name="Park H.-J."/>
            <person name="Ramirez L."/>
            <person name="Alfaro M."/>
            <person name="Sun H."/>
            <person name="Tritt A."/>
            <person name="Yoshinaga Y."/>
            <person name="Zwiers L.-H."/>
            <person name="Turgeon B."/>
            <person name="Goodwin S."/>
            <person name="Spatafora J."/>
            <person name="Crous P."/>
            <person name="Grigoriev I."/>
        </authorList>
    </citation>
    <scope>NUCLEOTIDE SEQUENCE</scope>
    <source>
        <strain evidence="11 13">CBS 304.34</strain>
    </source>
</reference>
<evidence type="ECO:0000256" key="6">
    <source>
        <dbReference type="ARBA" id="ARBA00023163"/>
    </source>
</evidence>
<evidence type="ECO:0000256" key="5">
    <source>
        <dbReference type="ARBA" id="ARBA00023159"/>
    </source>
</evidence>
<keyword evidence="4 9" id="KW-0805">Transcription regulation</keyword>
<name>A0A6A6YZV3_9PEZI</name>
<evidence type="ECO:0000256" key="9">
    <source>
        <dbReference type="RuleBase" id="RU364151"/>
    </source>
</evidence>
<evidence type="ECO:0000256" key="4">
    <source>
        <dbReference type="ARBA" id="ARBA00023015"/>
    </source>
</evidence>
<evidence type="ECO:0000313" key="13">
    <source>
        <dbReference type="RefSeq" id="XP_033580419.1"/>
    </source>
</evidence>
<comment type="function">
    <text evidence="9">Component of the Mediator complex, a coactivator involved in the regulated transcription of nearly all RNA polymerase II-dependent genes. Mediator functions as a bridge to convey information from gene-specific regulatory proteins to the basal RNA polymerase II transcription machinery. Mediator is recruited to promoters by direct interactions with regulatory proteins and serves as a scaffold for the assembly of a functional preinitiation complex with RNA polymerase II and the general transcription factors.</text>
</comment>
<dbReference type="GO" id="GO:0016592">
    <property type="term" value="C:mediator complex"/>
    <property type="evidence" value="ECO:0007669"/>
    <property type="project" value="InterPro"/>
</dbReference>
<feature type="compositionally biased region" description="Basic and acidic residues" evidence="10">
    <location>
        <begin position="139"/>
        <end position="150"/>
    </location>
</feature>
<evidence type="ECO:0000256" key="1">
    <source>
        <dbReference type="ARBA" id="ARBA00004123"/>
    </source>
</evidence>
<evidence type="ECO:0000256" key="8">
    <source>
        <dbReference type="ARBA" id="ARBA00032018"/>
    </source>
</evidence>
<sequence length="412" mass="43939">MSTSPNKRQRLAGSFSPASPPYHLAKTAEQTKPPVHPNTPTSPPYMSNTTHPNGAPSSIAAATAHPPDMTPPSSTPVSQHASHPPPPVANHAFPTPASSIAGTVSFAVRDGDGDAQMTDDSAEEVARASGDDAAVAASTEHRRSNHDRQGDAPSAGEKAGLDRLKADMGSLFKLCKTPHPISRPHASQNLVTLYGLNDIATSVQRIKPGTANEKNTLRKTYLGHVKNLQLAGKNKPYNNPNEDFRDLLSWPAEEWHNQKEHGKSISDGLGDEVLGLLDRALQMAPGKLPHDQAEKWKGIVAPDETVKPKSIADMPGKRPLQPAPAGRNPAAMSPGLKSARPERSGVKRRYNETSFVGYGEGYADDDVADSTGGEDDGRGSTKKKRRKEFSAGSPLGMNDRGMSGMGMVGFRR</sequence>
<keyword evidence="12" id="KW-1185">Reference proteome</keyword>
<feature type="compositionally biased region" description="Polar residues" evidence="10">
    <location>
        <begin position="45"/>
        <end position="56"/>
    </location>
</feature>
<proteinExistence type="inferred from homology"/>
<feature type="compositionally biased region" description="Gly residues" evidence="10">
    <location>
        <begin position="403"/>
        <end position="412"/>
    </location>
</feature>
<feature type="compositionally biased region" description="Acidic residues" evidence="10">
    <location>
        <begin position="362"/>
        <end position="374"/>
    </location>
</feature>
<reference evidence="13" key="3">
    <citation type="submission" date="2025-04" db="UniProtKB">
        <authorList>
            <consortium name="RefSeq"/>
        </authorList>
    </citation>
    <scope>IDENTIFICATION</scope>
    <source>
        <strain evidence="13">CBS 304.34</strain>
    </source>
</reference>
<dbReference type="OrthoDB" id="2160599at2759"/>
<feature type="compositionally biased region" description="Basic and acidic residues" evidence="10">
    <location>
        <begin position="339"/>
        <end position="351"/>
    </location>
</feature>
<dbReference type="AlphaFoldDB" id="A0A6A6YZV3"/>
<evidence type="ECO:0000313" key="12">
    <source>
        <dbReference type="Proteomes" id="UP000504636"/>
    </source>
</evidence>
<organism evidence="11">
    <name type="scientific">Mytilinidion resinicola</name>
    <dbReference type="NCBI Taxonomy" id="574789"/>
    <lineage>
        <taxon>Eukaryota</taxon>
        <taxon>Fungi</taxon>
        <taxon>Dikarya</taxon>
        <taxon>Ascomycota</taxon>
        <taxon>Pezizomycotina</taxon>
        <taxon>Dothideomycetes</taxon>
        <taxon>Pleosporomycetidae</taxon>
        <taxon>Mytilinidiales</taxon>
        <taxon>Mytilinidiaceae</taxon>
        <taxon>Mytilinidion</taxon>
    </lineage>
</organism>
<evidence type="ECO:0000256" key="7">
    <source>
        <dbReference type="ARBA" id="ARBA00023242"/>
    </source>
</evidence>
<evidence type="ECO:0000256" key="2">
    <source>
        <dbReference type="ARBA" id="ARBA00009259"/>
    </source>
</evidence>
<reference evidence="13" key="2">
    <citation type="submission" date="2020-04" db="EMBL/GenBank/DDBJ databases">
        <authorList>
            <consortium name="NCBI Genome Project"/>
        </authorList>
    </citation>
    <scope>NUCLEOTIDE SEQUENCE</scope>
    <source>
        <strain evidence="13">CBS 304.34</strain>
    </source>
</reference>
<protein>
    <recommendedName>
        <fullName evidence="3 9">Mediator of RNA polymerase II transcription subunit 19</fullName>
    </recommendedName>
    <alternativeName>
        <fullName evidence="8 9">Mediator complex subunit 19</fullName>
    </alternativeName>
</protein>
<dbReference type="EMBL" id="MU003696">
    <property type="protein sequence ID" value="KAF2813455.1"/>
    <property type="molecule type" value="Genomic_DNA"/>
</dbReference>
<dbReference type="Pfam" id="PF08633">
    <property type="entry name" value="Rox3"/>
    <property type="match status" value="1"/>
</dbReference>
<dbReference type="GO" id="GO:0003712">
    <property type="term" value="F:transcription coregulator activity"/>
    <property type="evidence" value="ECO:0007669"/>
    <property type="project" value="InterPro"/>
</dbReference>
<feature type="compositionally biased region" description="Pro residues" evidence="10">
    <location>
        <begin position="34"/>
        <end position="43"/>
    </location>
</feature>
<dbReference type="RefSeq" id="XP_033580419.1">
    <property type="nucleotide sequence ID" value="XM_033725204.1"/>
</dbReference>
<comment type="similarity">
    <text evidence="2 9">Belongs to the Mediator complex subunit 19 family.</text>
</comment>
<keyword evidence="7 9" id="KW-0539">Nucleus</keyword>
<feature type="region of interest" description="Disordered" evidence="10">
    <location>
        <begin position="110"/>
        <end position="157"/>
    </location>
</feature>
<evidence type="ECO:0000256" key="10">
    <source>
        <dbReference type="SAM" id="MobiDB-lite"/>
    </source>
</evidence>
<keyword evidence="6 9" id="KW-0804">Transcription</keyword>
<keyword evidence="5 9" id="KW-0010">Activator</keyword>
<comment type="subunit">
    <text evidence="9">Component of the Mediator complex.</text>
</comment>
<feature type="region of interest" description="Disordered" evidence="10">
    <location>
        <begin position="1"/>
        <end position="96"/>
    </location>
</feature>
<evidence type="ECO:0000256" key="3">
    <source>
        <dbReference type="ARBA" id="ARBA00019615"/>
    </source>
</evidence>
<gene>
    <name evidence="9" type="primary">MED19</name>
    <name evidence="11 13" type="ORF">BDZ99DRAFT_517713</name>
</gene>
<feature type="region of interest" description="Disordered" evidence="10">
    <location>
        <begin position="306"/>
        <end position="412"/>
    </location>
</feature>
<comment type="subcellular location">
    <subcellularLocation>
        <location evidence="1 9">Nucleus</location>
    </subcellularLocation>
</comment>
<dbReference type="Proteomes" id="UP000504636">
    <property type="component" value="Unplaced"/>
</dbReference>
<dbReference type="GO" id="GO:0006357">
    <property type="term" value="P:regulation of transcription by RNA polymerase II"/>
    <property type="evidence" value="ECO:0007669"/>
    <property type="project" value="InterPro"/>
</dbReference>
<accession>A0A6A6YZV3</accession>